<dbReference type="GO" id="GO:0005319">
    <property type="term" value="F:lipid transporter activity"/>
    <property type="evidence" value="ECO:0007669"/>
    <property type="project" value="InterPro"/>
</dbReference>
<keyword evidence="1" id="KW-1015">Disulfide bond</keyword>
<evidence type="ECO:0000259" key="3">
    <source>
        <dbReference type="Pfam" id="PF01347"/>
    </source>
</evidence>
<sequence>MILDGTQTCTLTLPAGGTVSHAECYENMTISGLFRGNLTTINTVSVDTVVHLISSETGASPSTDKEEPIKRIAFGHTADFADVDNQAVDMVEVSQSIAAVLVSDFTDRATFFANLIRLVRKMELKQLEELYNIYKDTEQAKDLLAQVIVNAGTKAALNHLMNEIIKGRLNVPILQLSLLPSPTFEQIEIIGVIITLRAIGNLGRVSNLTEVYPVFDECLRHPNTFVRSATAEAFRKFPCDERIDVCPLRKSFQF</sequence>
<protein>
    <recommendedName>
        <fullName evidence="3">Vitellogenin domain-containing protein</fullName>
    </recommendedName>
</protein>
<proteinExistence type="predicted"/>
<organism evidence="4 5">
    <name type="scientific">Dibothriocephalus latus</name>
    <name type="common">Fish tapeworm</name>
    <name type="synonym">Diphyllobothrium latum</name>
    <dbReference type="NCBI Taxonomy" id="60516"/>
    <lineage>
        <taxon>Eukaryota</taxon>
        <taxon>Metazoa</taxon>
        <taxon>Spiralia</taxon>
        <taxon>Lophotrochozoa</taxon>
        <taxon>Platyhelminthes</taxon>
        <taxon>Cestoda</taxon>
        <taxon>Eucestoda</taxon>
        <taxon>Diphyllobothriidea</taxon>
        <taxon>Diphyllobothriidae</taxon>
        <taxon>Dibothriocephalus</taxon>
    </lineage>
</organism>
<dbReference type="PANTHER" id="PTHR23345">
    <property type="entry name" value="VITELLOGENIN-RELATED"/>
    <property type="match status" value="1"/>
</dbReference>
<dbReference type="InterPro" id="IPR001747">
    <property type="entry name" value="Vitellogenin_N"/>
</dbReference>
<dbReference type="Proteomes" id="UP000281553">
    <property type="component" value="Unassembled WGS sequence"/>
</dbReference>
<accession>A0A3P6TTC0</accession>
<dbReference type="PANTHER" id="PTHR23345:SF15">
    <property type="entry name" value="VITELLOGENIN 1-RELATED"/>
    <property type="match status" value="1"/>
</dbReference>
<dbReference type="Pfam" id="PF01347">
    <property type="entry name" value="Vitellogenin_N"/>
    <property type="match status" value="1"/>
</dbReference>
<gene>
    <name evidence="4" type="ORF">DILT_LOCUS3605</name>
</gene>
<dbReference type="InterPro" id="IPR011030">
    <property type="entry name" value="Lipovitellin_superhlx_dom"/>
</dbReference>
<feature type="domain" description="Vitellogenin" evidence="3">
    <location>
        <begin position="89"/>
        <end position="171"/>
    </location>
</feature>
<dbReference type="AlphaFoldDB" id="A0A3P6TTC0"/>
<dbReference type="EMBL" id="UYRU01043953">
    <property type="protein sequence ID" value="VDK84605.1"/>
    <property type="molecule type" value="Genomic_DNA"/>
</dbReference>
<evidence type="ECO:0000313" key="4">
    <source>
        <dbReference type="EMBL" id="VDK84605.1"/>
    </source>
</evidence>
<name>A0A3P6TTC0_DIBLA</name>
<dbReference type="InterPro" id="IPR050733">
    <property type="entry name" value="Vitellogenin/Apolipophorin"/>
</dbReference>
<evidence type="ECO:0000313" key="5">
    <source>
        <dbReference type="Proteomes" id="UP000281553"/>
    </source>
</evidence>
<dbReference type="SUPFAM" id="SSF48431">
    <property type="entry name" value="Lipovitellin-phosvitin complex, superhelical domain"/>
    <property type="match status" value="1"/>
</dbReference>
<dbReference type="Gene3D" id="1.25.10.20">
    <property type="entry name" value="Vitellinogen, superhelical"/>
    <property type="match status" value="2"/>
</dbReference>
<evidence type="ECO:0000256" key="2">
    <source>
        <dbReference type="ARBA" id="ARBA00023180"/>
    </source>
</evidence>
<evidence type="ECO:0000256" key="1">
    <source>
        <dbReference type="ARBA" id="ARBA00023157"/>
    </source>
</evidence>
<reference evidence="4 5" key="1">
    <citation type="submission" date="2018-11" db="EMBL/GenBank/DDBJ databases">
        <authorList>
            <consortium name="Pathogen Informatics"/>
        </authorList>
    </citation>
    <scope>NUCLEOTIDE SEQUENCE [LARGE SCALE GENOMIC DNA]</scope>
</reference>
<keyword evidence="2" id="KW-0325">Glycoprotein</keyword>
<keyword evidence="5" id="KW-1185">Reference proteome</keyword>